<keyword evidence="1" id="KW-0812">Transmembrane</keyword>
<organism evidence="2 3">
    <name type="scientific">Caldanaerobacter subterraneus</name>
    <dbReference type="NCBI Taxonomy" id="911092"/>
    <lineage>
        <taxon>Bacteria</taxon>
        <taxon>Bacillati</taxon>
        <taxon>Bacillota</taxon>
        <taxon>Clostridia</taxon>
        <taxon>Thermoanaerobacterales</taxon>
        <taxon>Thermoanaerobacteraceae</taxon>
        <taxon>Caldanaerobacter</taxon>
    </lineage>
</organism>
<dbReference type="InterPro" id="IPR038728">
    <property type="entry name" value="YkvI-like"/>
</dbReference>
<dbReference type="RefSeq" id="WP_424945271.1">
    <property type="nucleotide sequence ID" value="NZ_SLWU01000004.1"/>
</dbReference>
<dbReference type="PANTHER" id="PTHR37814:SF1">
    <property type="entry name" value="MEMBRANE PROTEIN"/>
    <property type="match status" value="1"/>
</dbReference>
<accession>A0A4R2KDJ8</accession>
<comment type="caution">
    <text evidence="2">The sequence shown here is derived from an EMBL/GenBank/DDBJ whole genome shotgun (WGS) entry which is preliminary data.</text>
</comment>
<dbReference type="PANTHER" id="PTHR37814">
    <property type="entry name" value="CONSERVED MEMBRANE PROTEIN"/>
    <property type="match status" value="1"/>
</dbReference>
<evidence type="ECO:0000313" key="3">
    <source>
        <dbReference type="Proteomes" id="UP000294886"/>
    </source>
</evidence>
<dbReference type="Proteomes" id="UP000294886">
    <property type="component" value="Unassembled WGS sequence"/>
</dbReference>
<dbReference type="EMBL" id="SLWU01000004">
    <property type="protein sequence ID" value="TCO67958.1"/>
    <property type="molecule type" value="Genomic_DNA"/>
</dbReference>
<evidence type="ECO:0000256" key="1">
    <source>
        <dbReference type="SAM" id="Phobius"/>
    </source>
</evidence>
<proteinExistence type="predicted"/>
<reference evidence="2 3" key="1">
    <citation type="submission" date="2019-03" db="EMBL/GenBank/DDBJ databases">
        <title>Genomic Encyclopedia of Type Strains, Phase IV (KMG-IV): sequencing the most valuable type-strain genomes for metagenomic binning, comparative biology and taxonomic classification.</title>
        <authorList>
            <person name="Goeker M."/>
        </authorList>
    </citation>
    <scope>NUCLEOTIDE SEQUENCE [LARGE SCALE GENOMIC DNA]</scope>
    <source>
        <strain evidence="2 3">DSM 13054</strain>
    </source>
</reference>
<dbReference type="AlphaFoldDB" id="A0A4R2KDJ8"/>
<feature type="transmembrane region" description="Helical" evidence="1">
    <location>
        <begin position="42"/>
        <end position="63"/>
    </location>
</feature>
<sequence>MRKNSISSYKIAATYIGTVVGAGFASGQEILQFFVYHGKKGILGLLIVTLLFVFYGNAILFLGNCFRASSYKRVVFVIAGELH</sequence>
<evidence type="ECO:0000313" key="2">
    <source>
        <dbReference type="EMBL" id="TCO67958.1"/>
    </source>
</evidence>
<name>A0A4R2KDJ8_9THEO</name>
<protein>
    <submittedName>
        <fullName evidence="2">Uncharacterized protein</fullName>
    </submittedName>
</protein>
<keyword evidence="1" id="KW-0472">Membrane</keyword>
<gene>
    <name evidence="2" type="ORF">EV203_10442</name>
</gene>
<feature type="transmembrane region" description="Helical" evidence="1">
    <location>
        <begin position="12"/>
        <end position="36"/>
    </location>
</feature>
<keyword evidence="1" id="KW-1133">Transmembrane helix</keyword>